<dbReference type="PANTHER" id="PTHR42760:SF5">
    <property type="entry name" value="2-DEHYDRO-3-DEOXY-D-GLUCONATE 5-DEHYDROGENASE"/>
    <property type="match status" value="1"/>
</dbReference>
<dbReference type="PRINTS" id="PR00081">
    <property type="entry name" value="GDHRDH"/>
</dbReference>
<dbReference type="GO" id="GO:0016616">
    <property type="term" value="F:oxidoreductase activity, acting on the CH-OH group of donors, NAD or NADP as acceptor"/>
    <property type="evidence" value="ECO:0007669"/>
    <property type="project" value="TreeGrafter"/>
</dbReference>
<evidence type="ECO:0000313" key="3">
    <source>
        <dbReference type="EMBL" id="CAB4331729.1"/>
    </source>
</evidence>
<dbReference type="PANTHER" id="PTHR42760">
    <property type="entry name" value="SHORT-CHAIN DEHYDROGENASES/REDUCTASES FAMILY MEMBER"/>
    <property type="match status" value="1"/>
</dbReference>
<dbReference type="PRINTS" id="PR00080">
    <property type="entry name" value="SDRFAMILY"/>
</dbReference>
<organism evidence="3">
    <name type="scientific">freshwater metagenome</name>
    <dbReference type="NCBI Taxonomy" id="449393"/>
    <lineage>
        <taxon>unclassified sequences</taxon>
        <taxon>metagenomes</taxon>
        <taxon>ecological metagenomes</taxon>
    </lineage>
</organism>
<dbReference type="InterPro" id="IPR036291">
    <property type="entry name" value="NAD(P)-bd_dom_sf"/>
</dbReference>
<gene>
    <name evidence="3" type="ORF">UFOPK3820_00233</name>
</gene>
<dbReference type="AlphaFoldDB" id="A0A6J5YUP6"/>
<sequence>MTSNFFDLTGKTALVTGARTGIGFAIASGLAEHGADIITVSSAIEPGSEIEGAVIGLGRKFKSYKCDFKSREQTVELCKKLEEERIDILVNNSGLVNRSNFLVHSDEQWDETIEADLTAPFLITKAVSKQMVERKYGKIIFIASMWSFLGGTNVISYTASKTAIAGITRGISNELAPLGVRVNAIAPGFVKTDINKVVHSDAERAAAINSRIPLGHWGKPGDMTGAAIFLASPASDYVTGVVMPVDGGFLAN</sequence>
<dbReference type="InterPro" id="IPR002347">
    <property type="entry name" value="SDR_fam"/>
</dbReference>
<dbReference type="Pfam" id="PF13561">
    <property type="entry name" value="adh_short_C2"/>
    <property type="match status" value="1"/>
</dbReference>
<name>A0A6J5YUP6_9ZZZZ</name>
<protein>
    <submittedName>
        <fullName evidence="3">Unannotated protein</fullName>
    </submittedName>
</protein>
<dbReference type="SUPFAM" id="SSF51735">
    <property type="entry name" value="NAD(P)-binding Rossmann-fold domains"/>
    <property type="match status" value="1"/>
</dbReference>
<dbReference type="EMBL" id="CAESAB010000005">
    <property type="protein sequence ID" value="CAB4331729.1"/>
    <property type="molecule type" value="Genomic_DNA"/>
</dbReference>
<accession>A0A6J5YUP6</accession>
<evidence type="ECO:0000256" key="1">
    <source>
        <dbReference type="ARBA" id="ARBA00006484"/>
    </source>
</evidence>
<dbReference type="FunFam" id="3.40.50.720:FF:000084">
    <property type="entry name" value="Short-chain dehydrogenase reductase"/>
    <property type="match status" value="1"/>
</dbReference>
<dbReference type="PROSITE" id="PS00061">
    <property type="entry name" value="ADH_SHORT"/>
    <property type="match status" value="1"/>
</dbReference>
<reference evidence="3" key="1">
    <citation type="submission" date="2020-05" db="EMBL/GenBank/DDBJ databases">
        <authorList>
            <person name="Chiriac C."/>
            <person name="Salcher M."/>
            <person name="Ghai R."/>
            <person name="Kavagutti S V."/>
        </authorList>
    </citation>
    <scope>NUCLEOTIDE SEQUENCE</scope>
</reference>
<dbReference type="InterPro" id="IPR020904">
    <property type="entry name" value="Sc_DH/Rdtase_CS"/>
</dbReference>
<comment type="similarity">
    <text evidence="1">Belongs to the short-chain dehydrogenases/reductases (SDR) family.</text>
</comment>
<dbReference type="Gene3D" id="3.40.50.720">
    <property type="entry name" value="NAD(P)-binding Rossmann-like Domain"/>
    <property type="match status" value="1"/>
</dbReference>
<evidence type="ECO:0000256" key="2">
    <source>
        <dbReference type="ARBA" id="ARBA00023002"/>
    </source>
</evidence>
<keyword evidence="2" id="KW-0560">Oxidoreductase</keyword>
<proteinExistence type="inferred from homology"/>